<gene>
    <name evidence="8" type="ORF">Val02_42090</name>
</gene>
<protein>
    <recommendedName>
        <fullName evidence="7">Major facilitator superfamily (MFS) profile domain-containing protein</fullName>
    </recommendedName>
</protein>
<dbReference type="CDD" id="cd06173">
    <property type="entry name" value="MFS_MefA_like"/>
    <property type="match status" value="1"/>
</dbReference>
<keyword evidence="4 6" id="KW-1133">Transmembrane helix</keyword>
<feature type="transmembrane region" description="Helical" evidence="6">
    <location>
        <begin position="179"/>
        <end position="196"/>
    </location>
</feature>
<feature type="transmembrane region" description="Helical" evidence="6">
    <location>
        <begin position="152"/>
        <end position="173"/>
    </location>
</feature>
<dbReference type="PANTHER" id="PTHR23513:SF11">
    <property type="entry name" value="STAPHYLOFERRIN A TRANSPORTER"/>
    <property type="match status" value="1"/>
</dbReference>
<dbReference type="Pfam" id="PF07690">
    <property type="entry name" value="MFS_1"/>
    <property type="match status" value="1"/>
</dbReference>
<evidence type="ECO:0000256" key="3">
    <source>
        <dbReference type="ARBA" id="ARBA00022692"/>
    </source>
</evidence>
<dbReference type="EMBL" id="BOPF01000014">
    <property type="protein sequence ID" value="GIJ47323.1"/>
    <property type="molecule type" value="Genomic_DNA"/>
</dbReference>
<accession>A0A8J4DS02</accession>
<reference evidence="8" key="1">
    <citation type="submission" date="2021-01" db="EMBL/GenBank/DDBJ databases">
        <title>Whole genome shotgun sequence of Virgisporangium aliadipatigenens NBRC 105644.</title>
        <authorList>
            <person name="Komaki H."/>
            <person name="Tamura T."/>
        </authorList>
    </citation>
    <scope>NUCLEOTIDE SEQUENCE</scope>
    <source>
        <strain evidence="8">NBRC 105644</strain>
    </source>
</reference>
<feature type="transmembrane region" description="Helical" evidence="6">
    <location>
        <begin position="306"/>
        <end position="332"/>
    </location>
</feature>
<dbReference type="GO" id="GO:0022857">
    <property type="term" value="F:transmembrane transporter activity"/>
    <property type="evidence" value="ECO:0007669"/>
    <property type="project" value="InterPro"/>
</dbReference>
<keyword evidence="3 6" id="KW-0812">Transmembrane</keyword>
<feature type="transmembrane region" description="Helical" evidence="6">
    <location>
        <begin position="109"/>
        <end position="131"/>
    </location>
</feature>
<dbReference type="PROSITE" id="PS50850">
    <property type="entry name" value="MFS"/>
    <property type="match status" value="1"/>
</dbReference>
<evidence type="ECO:0000256" key="5">
    <source>
        <dbReference type="ARBA" id="ARBA00023136"/>
    </source>
</evidence>
<dbReference type="SUPFAM" id="SSF103473">
    <property type="entry name" value="MFS general substrate transporter"/>
    <property type="match status" value="1"/>
</dbReference>
<evidence type="ECO:0000259" key="7">
    <source>
        <dbReference type="PROSITE" id="PS50850"/>
    </source>
</evidence>
<feature type="transmembrane region" description="Helical" evidence="6">
    <location>
        <begin position="375"/>
        <end position="394"/>
    </location>
</feature>
<keyword evidence="9" id="KW-1185">Reference proteome</keyword>
<dbReference type="GO" id="GO:0005886">
    <property type="term" value="C:plasma membrane"/>
    <property type="evidence" value="ECO:0007669"/>
    <property type="project" value="UniProtKB-SubCell"/>
</dbReference>
<evidence type="ECO:0000256" key="4">
    <source>
        <dbReference type="ARBA" id="ARBA00022989"/>
    </source>
</evidence>
<comment type="caution">
    <text evidence="8">The sequence shown here is derived from an EMBL/GenBank/DDBJ whole genome shotgun (WGS) entry which is preliminary data.</text>
</comment>
<comment type="subcellular location">
    <subcellularLocation>
        <location evidence="1">Cell membrane</location>
        <topology evidence="1">Multi-pass membrane protein</topology>
    </subcellularLocation>
</comment>
<sequence length="419" mass="42637">MRFTSPNDPAVEKSDDWRDVWLSTGARGISVAGDFLAANALLLALQDRGADGYTISALMLAAVVPMIVFAPIGGRIADRFDSRVVLTSVGLAQAACCAAMAFVSSPVVLVALAALLSVGLAVTQPTFGALLPDMVDAANLPKAVALNQTASTVGILVGPALAGVLVGAVGLRVPLLIDAASYLAVVAAGLLIRTRRNRAGHPRKKTDRSWRLREDPVLTGVFAATAVAVLAVGVVNVAYVFFVRDTLGASMAMFGVVETAWTGSMLVGAWAVVRFVGTQRRLVVGIVIILGGLGASNLAVAAVPTVWWLIAVCLVGGLFNGAMNTVANLIIAGRVPAAGRGRALGIYTSAVNGAMAGGLALAGPLLDVLSTRRTIAVAGLAAIAMVAVAGVPVLRNLRGVPHVSEVAGMTPARAGTMVG</sequence>
<dbReference type="InterPro" id="IPR036259">
    <property type="entry name" value="MFS_trans_sf"/>
</dbReference>
<feature type="transmembrane region" description="Helical" evidence="6">
    <location>
        <begin position="248"/>
        <end position="273"/>
    </location>
</feature>
<dbReference type="InterPro" id="IPR020846">
    <property type="entry name" value="MFS_dom"/>
</dbReference>
<feature type="domain" description="Major facilitator superfamily (MFS) profile" evidence="7">
    <location>
        <begin position="1"/>
        <end position="399"/>
    </location>
</feature>
<evidence type="ECO:0000313" key="9">
    <source>
        <dbReference type="Proteomes" id="UP000619260"/>
    </source>
</evidence>
<dbReference type="Gene3D" id="1.20.1250.20">
    <property type="entry name" value="MFS general substrate transporter like domains"/>
    <property type="match status" value="1"/>
</dbReference>
<evidence type="ECO:0000256" key="2">
    <source>
        <dbReference type="ARBA" id="ARBA00022475"/>
    </source>
</evidence>
<dbReference type="InterPro" id="IPR011701">
    <property type="entry name" value="MFS"/>
</dbReference>
<feature type="transmembrane region" description="Helical" evidence="6">
    <location>
        <begin position="217"/>
        <end position="242"/>
    </location>
</feature>
<feature type="transmembrane region" description="Helical" evidence="6">
    <location>
        <begin position="282"/>
        <end position="300"/>
    </location>
</feature>
<evidence type="ECO:0000256" key="1">
    <source>
        <dbReference type="ARBA" id="ARBA00004651"/>
    </source>
</evidence>
<keyword evidence="5 6" id="KW-0472">Membrane</keyword>
<dbReference type="PANTHER" id="PTHR23513">
    <property type="entry name" value="INTEGRAL MEMBRANE EFFLUX PROTEIN-RELATED"/>
    <property type="match status" value="1"/>
</dbReference>
<feature type="transmembrane region" description="Helical" evidence="6">
    <location>
        <begin position="84"/>
        <end position="103"/>
    </location>
</feature>
<dbReference type="AlphaFoldDB" id="A0A8J4DS02"/>
<evidence type="ECO:0000256" key="6">
    <source>
        <dbReference type="SAM" id="Phobius"/>
    </source>
</evidence>
<feature type="transmembrane region" description="Helical" evidence="6">
    <location>
        <begin position="52"/>
        <end position="72"/>
    </location>
</feature>
<feature type="transmembrane region" description="Helical" evidence="6">
    <location>
        <begin position="344"/>
        <end position="363"/>
    </location>
</feature>
<organism evidence="8 9">
    <name type="scientific">Virgisporangium aliadipatigenens</name>
    <dbReference type="NCBI Taxonomy" id="741659"/>
    <lineage>
        <taxon>Bacteria</taxon>
        <taxon>Bacillati</taxon>
        <taxon>Actinomycetota</taxon>
        <taxon>Actinomycetes</taxon>
        <taxon>Micromonosporales</taxon>
        <taxon>Micromonosporaceae</taxon>
        <taxon>Virgisporangium</taxon>
    </lineage>
</organism>
<proteinExistence type="predicted"/>
<evidence type="ECO:0000313" key="8">
    <source>
        <dbReference type="EMBL" id="GIJ47323.1"/>
    </source>
</evidence>
<dbReference type="Proteomes" id="UP000619260">
    <property type="component" value="Unassembled WGS sequence"/>
</dbReference>
<keyword evidence="2" id="KW-1003">Cell membrane</keyword>
<dbReference type="RefSeq" id="WP_203900821.1">
    <property type="nucleotide sequence ID" value="NZ_BOPF01000014.1"/>
</dbReference>
<name>A0A8J4DS02_9ACTN</name>